<comment type="caution">
    <text evidence="2">The sequence shown here is derived from an EMBL/GenBank/DDBJ whole genome shotgun (WGS) entry which is preliminary data.</text>
</comment>
<evidence type="ECO:0000313" key="2">
    <source>
        <dbReference type="EMBL" id="KAK6633462.1"/>
    </source>
</evidence>
<sequence>MKVSLDYLKNSVKREYDEKCVKDEEGAAAEDSLIHPDRVDGEKFATEPLAFNIKGERKEEEEEEEEEELLSNQDKSPQSVCCILLWGGKRRENSGVSNYKKKWYFVEGLNGRYDGYKKKEKITRRALERRRKIGHELLMC</sequence>
<reference evidence="2 3" key="1">
    <citation type="submission" date="2023-09" db="EMBL/GenBank/DDBJ databases">
        <title>Genomes of two closely related lineages of the louse Polyplax serrata with different host specificities.</title>
        <authorList>
            <person name="Martinu J."/>
            <person name="Tarabai H."/>
            <person name="Stefka J."/>
            <person name="Hypsa V."/>
        </authorList>
    </citation>
    <scope>NUCLEOTIDE SEQUENCE [LARGE SCALE GENOMIC DNA]</scope>
    <source>
        <strain evidence="2">98ZLc_SE</strain>
    </source>
</reference>
<evidence type="ECO:0000256" key="1">
    <source>
        <dbReference type="SAM" id="MobiDB-lite"/>
    </source>
</evidence>
<gene>
    <name evidence="2" type="ORF">RUM44_004069</name>
</gene>
<name>A0ABR1B3I8_POLSC</name>
<organism evidence="2 3">
    <name type="scientific">Polyplax serrata</name>
    <name type="common">Common mouse louse</name>
    <dbReference type="NCBI Taxonomy" id="468196"/>
    <lineage>
        <taxon>Eukaryota</taxon>
        <taxon>Metazoa</taxon>
        <taxon>Ecdysozoa</taxon>
        <taxon>Arthropoda</taxon>
        <taxon>Hexapoda</taxon>
        <taxon>Insecta</taxon>
        <taxon>Pterygota</taxon>
        <taxon>Neoptera</taxon>
        <taxon>Paraneoptera</taxon>
        <taxon>Psocodea</taxon>
        <taxon>Troctomorpha</taxon>
        <taxon>Phthiraptera</taxon>
        <taxon>Anoplura</taxon>
        <taxon>Polyplacidae</taxon>
        <taxon>Polyplax</taxon>
    </lineage>
</organism>
<protein>
    <submittedName>
        <fullName evidence="2">Uncharacterized protein</fullName>
    </submittedName>
</protein>
<dbReference type="EMBL" id="JAWJWF010000004">
    <property type="protein sequence ID" value="KAK6633462.1"/>
    <property type="molecule type" value="Genomic_DNA"/>
</dbReference>
<accession>A0ABR1B3I8</accession>
<feature type="region of interest" description="Disordered" evidence="1">
    <location>
        <begin position="55"/>
        <end position="76"/>
    </location>
</feature>
<proteinExistence type="predicted"/>
<keyword evidence="3" id="KW-1185">Reference proteome</keyword>
<evidence type="ECO:0000313" key="3">
    <source>
        <dbReference type="Proteomes" id="UP001359485"/>
    </source>
</evidence>
<feature type="compositionally biased region" description="Acidic residues" evidence="1">
    <location>
        <begin position="59"/>
        <end position="69"/>
    </location>
</feature>
<dbReference type="Proteomes" id="UP001359485">
    <property type="component" value="Unassembled WGS sequence"/>
</dbReference>